<evidence type="ECO:0000313" key="1">
    <source>
        <dbReference type="EMBL" id="QHU33494.1"/>
    </source>
</evidence>
<dbReference type="EMBL" id="MN740558">
    <property type="protein sequence ID" value="QHU33494.1"/>
    <property type="molecule type" value="Genomic_DNA"/>
</dbReference>
<dbReference type="AlphaFoldDB" id="A0A6C0LVA3"/>
<proteinExistence type="predicted"/>
<organism evidence="1">
    <name type="scientific">viral metagenome</name>
    <dbReference type="NCBI Taxonomy" id="1070528"/>
    <lineage>
        <taxon>unclassified sequences</taxon>
        <taxon>metagenomes</taxon>
        <taxon>organismal metagenomes</taxon>
    </lineage>
</organism>
<reference evidence="1" key="1">
    <citation type="journal article" date="2020" name="Nature">
        <title>Giant virus diversity and host interactions through global metagenomics.</title>
        <authorList>
            <person name="Schulz F."/>
            <person name="Roux S."/>
            <person name="Paez-Espino D."/>
            <person name="Jungbluth S."/>
            <person name="Walsh D.A."/>
            <person name="Denef V.J."/>
            <person name="McMahon K.D."/>
            <person name="Konstantinidis K.T."/>
            <person name="Eloe-Fadrosh E.A."/>
            <person name="Kyrpides N.C."/>
            <person name="Woyke T."/>
        </authorList>
    </citation>
    <scope>NUCLEOTIDE SEQUENCE</scope>
    <source>
        <strain evidence="1">GVMAG-S-1016704-121</strain>
    </source>
</reference>
<accession>A0A6C0LVA3</accession>
<protein>
    <submittedName>
        <fullName evidence="1">Uncharacterized protein</fullName>
    </submittedName>
</protein>
<sequence>MSSLYEITAIFTEIRRAIDHLESVIKPGDNHKETQENNPDPNLIFTPFANPKHVGIRGYYYM</sequence>
<name>A0A6C0LVA3_9ZZZZ</name>